<dbReference type="SUPFAM" id="SSF52540">
    <property type="entry name" value="P-loop containing nucleoside triphosphate hydrolases"/>
    <property type="match status" value="1"/>
</dbReference>
<dbReference type="Gene3D" id="2.40.30.10">
    <property type="entry name" value="Translation factors"/>
    <property type="match status" value="1"/>
</dbReference>
<reference evidence="11" key="1">
    <citation type="submission" date="2011-08" db="EMBL/GenBank/DDBJ databases">
        <authorList>
            <person name="Rombauts S."/>
        </authorList>
    </citation>
    <scope>NUCLEOTIDE SEQUENCE</scope>
    <source>
        <strain evidence="11">London</strain>
    </source>
</reference>
<keyword evidence="4" id="KW-0251">Elongation factor</keyword>
<dbReference type="InterPro" id="IPR009000">
    <property type="entry name" value="Transl_B-barrel_sf"/>
</dbReference>
<dbReference type="EnsemblMetazoa" id="tetur13g00940.1">
    <property type="protein sequence ID" value="tetur13g00940.1"/>
    <property type="gene ID" value="tetur13g00940"/>
</dbReference>
<evidence type="ECO:0000256" key="6">
    <source>
        <dbReference type="ARBA" id="ARBA00023128"/>
    </source>
</evidence>
<dbReference type="InterPro" id="IPR050055">
    <property type="entry name" value="EF-Tu_GTPase"/>
</dbReference>
<dbReference type="SUPFAM" id="SSF50447">
    <property type="entry name" value="Translation proteins"/>
    <property type="match status" value="1"/>
</dbReference>
<dbReference type="HOGENOM" id="CLU_646140_0_0_1"/>
<dbReference type="Proteomes" id="UP000015104">
    <property type="component" value="Unassembled WGS sequence"/>
</dbReference>
<dbReference type="InterPro" id="IPR000795">
    <property type="entry name" value="T_Tr_GTP-bd_dom"/>
</dbReference>
<organism evidence="10 11">
    <name type="scientific">Tetranychus urticae</name>
    <name type="common">Two-spotted spider mite</name>
    <dbReference type="NCBI Taxonomy" id="32264"/>
    <lineage>
        <taxon>Eukaryota</taxon>
        <taxon>Metazoa</taxon>
        <taxon>Ecdysozoa</taxon>
        <taxon>Arthropoda</taxon>
        <taxon>Chelicerata</taxon>
        <taxon>Arachnida</taxon>
        <taxon>Acari</taxon>
        <taxon>Acariformes</taxon>
        <taxon>Trombidiformes</taxon>
        <taxon>Prostigmata</taxon>
        <taxon>Eleutherengona</taxon>
        <taxon>Raphignathae</taxon>
        <taxon>Tetranychoidea</taxon>
        <taxon>Tetranychidae</taxon>
        <taxon>Tetranychus</taxon>
    </lineage>
</organism>
<evidence type="ECO:0000256" key="5">
    <source>
        <dbReference type="ARBA" id="ARBA00022917"/>
    </source>
</evidence>
<dbReference type="GO" id="GO:0005525">
    <property type="term" value="F:GTP binding"/>
    <property type="evidence" value="ECO:0007669"/>
    <property type="project" value="UniProtKB-KW"/>
</dbReference>
<evidence type="ECO:0000256" key="2">
    <source>
        <dbReference type="ARBA" id="ARBA00017898"/>
    </source>
</evidence>
<evidence type="ECO:0000256" key="8">
    <source>
        <dbReference type="ARBA" id="ARBA00051990"/>
    </source>
</evidence>
<dbReference type="PANTHER" id="PTHR43721">
    <property type="entry name" value="ELONGATION FACTOR TU-RELATED"/>
    <property type="match status" value="1"/>
</dbReference>
<evidence type="ECO:0000256" key="7">
    <source>
        <dbReference type="ARBA" id="ARBA00023134"/>
    </source>
</evidence>
<keyword evidence="6" id="KW-0496">Mitochondrion</keyword>
<comment type="catalytic activity">
    <reaction evidence="8">
        <text>GTP + H2O = GDP + phosphate + H(+)</text>
        <dbReference type="Rhea" id="RHEA:19669"/>
        <dbReference type="ChEBI" id="CHEBI:15377"/>
        <dbReference type="ChEBI" id="CHEBI:15378"/>
        <dbReference type="ChEBI" id="CHEBI:37565"/>
        <dbReference type="ChEBI" id="CHEBI:43474"/>
        <dbReference type="ChEBI" id="CHEBI:58189"/>
        <dbReference type="EC" id="3.6.5.3"/>
    </reaction>
    <physiologicalReaction direction="left-to-right" evidence="8">
        <dbReference type="Rhea" id="RHEA:19670"/>
    </physiologicalReaction>
</comment>
<dbReference type="STRING" id="32264.T1KJR9"/>
<evidence type="ECO:0000313" key="10">
    <source>
        <dbReference type="EnsemblMetazoa" id="tetur13g00940.1"/>
    </source>
</evidence>
<protein>
    <recommendedName>
        <fullName evidence="2">Elongation factor Tu, mitochondrial</fullName>
    </recommendedName>
</protein>
<evidence type="ECO:0000256" key="1">
    <source>
        <dbReference type="ARBA" id="ARBA00004173"/>
    </source>
</evidence>
<dbReference type="Pfam" id="PF00009">
    <property type="entry name" value="GTP_EFTU"/>
    <property type="match status" value="1"/>
</dbReference>
<keyword evidence="11" id="KW-1185">Reference proteome</keyword>
<evidence type="ECO:0000313" key="11">
    <source>
        <dbReference type="Proteomes" id="UP000015104"/>
    </source>
</evidence>
<dbReference type="Gene3D" id="3.40.50.300">
    <property type="entry name" value="P-loop containing nucleotide triphosphate hydrolases"/>
    <property type="match status" value="1"/>
</dbReference>
<sequence length="425" mass="47733">MKVNHMCSIFVSVKFKLSTRFFNKCCYSTDRIGYSSNNRFLNVCVFGNHQSGKTLLCSTLTKALSKINSTQYIPVDVLDSNEDEKKTGSTINLSFAPINTGNSEVTLIDCPGRDILINPRITGLTIADLGVLVVSCDQDSLVDIIRKELALARHFNLREIVLFLNKSDLKFLDGNVHTNESIKKLLNQYGYQSDLIFSGSLLEPDADDQPQIKQLIDYIDKFPIPKRDSVSPVYMKVITTKVLDSSDTFVLGYLEKGTFSVGQNFTVLGKGREFDVCVSEILDSECDKIEAGSLCKIMLRGNRRRWLSKGVVITNPGSYQANDHFNCSITPTSADDYFKESFGQNLPLDLYSDQPHSFCRVKALDYCKVDNMYNCNIKLSDAQVLSKNYPFVLAKNKILVGLGKVNEILPNLNAEDKLRMHKKLQ</sequence>
<dbReference type="AlphaFoldDB" id="T1KJR9"/>
<dbReference type="KEGG" id="tut:107365013"/>
<keyword evidence="3" id="KW-0547">Nucleotide-binding</keyword>
<dbReference type="OrthoDB" id="242257at2759"/>
<gene>
    <name evidence="10" type="primary">107365013</name>
</gene>
<accession>T1KJR9</accession>
<dbReference type="eggNOG" id="KOG0460">
    <property type="taxonomic scope" value="Eukaryota"/>
</dbReference>
<reference evidence="10" key="2">
    <citation type="submission" date="2015-06" db="UniProtKB">
        <authorList>
            <consortium name="EnsemblMetazoa"/>
        </authorList>
    </citation>
    <scope>IDENTIFICATION</scope>
</reference>
<keyword evidence="7" id="KW-0342">GTP-binding</keyword>
<dbReference type="GO" id="GO:0003746">
    <property type="term" value="F:translation elongation factor activity"/>
    <property type="evidence" value="ECO:0007669"/>
    <property type="project" value="UniProtKB-KW"/>
</dbReference>
<name>T1KJR9_TETUR</name>
<evidence type="ECO:0000256" key="4">
    <source>
        <dbReference type="ARBA" id="ARBA00022768"/>
    </source>
</evidence>
<comment type="subcellular location">
    <subcellularLocation>
        <location evidence="1">Mitochondrion</location>
    </subcellularLocation>
</comment>
<evidence type="ECO:0000256" key="3">
    <source>
        <dbReference type="ARBA" id="ARBA00022741"/>
    </source>
</evidence>
<dbReference type="GO" id="GO:0003924">
    <property type="term" value="F:GTPase activity"/>
    <property type="evidence" value="ECO:0007669"/>
    <property type="project" value="InterPro"/>
</dbReference>
<feature type="domain" description="Tr-type G" evidence="9">
    <location>
        <begin position="39"/>
        <end position="221"/>
    </location>
</feature>
<dbReference type="PRINTS" id="PR00315">
    <property type="entry name" value="ELONGATNFCT"/>
</dbReference>
<evidence type="ECO:0000259" key="9">
    <source>
        <dbReference type="Pfam" id="PF00009"/>
    </source>
</evidence>
<dbReference type="PANTHER" id="PTHR43721:SF36">
    <property type="entry name" value="ELONGATION FACTOR TU, MITOCHONDRIAL"/>
    <property type="match status" value="1"/>
</dbReference>
<dbReference type="GO" id="GO:0070125">
    <property type="term" value="P:mitochondrial translational elongation"/>
    <property type="evidence" value="ECO:0007669"/>
    <property type="project" value="TreeGrafter"/>
</dbReference>
<dbReference type="InterPro" id="IPR027417">
    <property type="entry name" value="P-loop_NTPase"/>
</dbReference>
<dbReference type="EMBL" id="CAEY01000163">
    <property type="status" value="NOT_ANNOTATED_CDS"/>
    <property type="molecule type" value="Genomic_DNA"/>
</dbReference>
<keyword evidence="5" id="KW-0648">Protein biosynthesis</keyword>
<dbReference type="GO" id="GO:0005739">
    <property type="term" value="C:mitochondrion"/>
    <property type="evidence" value="ECO:0007669"/>
    <property type="project" value="UniProtKB-SubCell"/>
</dbReference>
<proteinExistence type="predicted"/>